<dbReference type="InterPro" id="IPR029063">
    <property type="entry name" value="SAM-dependent_MTases_sf"/>
</dbReference>
<evidence type="ECO:0000256" key="4">
    <source>
        <dbReference type="ARBA" id="ARBA00041867"/>
    </source>
</evidence>
<dbReference type="SUPFAM" id="SSF53335">
    <property type="entry name" value="S-adenosyl-L-methionine-dependent methyltransferases"/>
    <property type="match status" value="1"/>
</dbReference>
<dbReference type="EMBL" id="HBEC01032382">
    <property type="protein sequence ID" value="CAD8299335.1"/>
    <property type="molecule type" value="Transcribed_RNA"/>
</dbReference>
<reference evidence="6" key="1">
    <citation type="submission" date="2021-01" db="EMBL/GenBank/DDBJ databases">
        <authorList>
            <person name="Corre E."/>
            <person name="Pelletier E."/>
            <person name="Niang G."/>
            <person name="Scheremetjew M."/>
            <person name="Finn R."/>
            <person name="Kale V."/>
            <person name="Holt S."/>
            <person name="Cochrane G."/>
            <person name="Meng A."/>
            <person name="Brown T."/>
            <person name="Cohen L."/>
        </authorList>
    </citation>
    <scope>NUCLEOTIDE SEQUENCE</scope>
    <source>
        <strain evidence="6">CCMP219</strain>
    </source>
</reference>
<gene>
    <name evidence="6" type="ORF">CEUR00632_LOCUS14998</name>
</gene>
<dbReference type="PANTHER" id="PTHR43648">
    <property type="entry name" value="ELECTRON TRANSFER FLAVOPROTEIN BETA SUBUNIT LYSINE METHYLTRANSFERASE"/>
    <property type="match status" value="1"/>
</dbReference>
<proteinExistence type="inferred from homology"/>
<dbReference type="GO" id="GO:0016279">
    <property type="term" value="F:protein-lysine N-methyltransferase activity"/>
    <property type="evidence" value="ECO:0007669"/>
    <property type="project" value="TreeGrafter"/>
</dbReference>
<dbReference type="CDD" id="cd02440">
    <property type="entry name" value="AdoMet_MTases"/>
    <property type="match status" value="1"/>
</dbReference>
<dbReference type="GO" id="GO:0032259">
    <property type="term" value="P:methylation"/>
    <property type="evidence" value="ECO:0007669"/>
    <property type="project" value="UniProtKB-KW"/>
</dbReference>
<organism evidence="6">
    <name type="scientific">Chlamydomonas euryale</name>
    <dbReference type="NCBI Taxonomy" id="1486919"/>
    <lineage>
        <taxon>Eukaryota</taxon>
        <taxon>Viridiplantae</taxon>
        <taxon>Chlorophyta</taxon>
        <taxon>core chlorophytes</taxon>
        <taxon>Chlorophyceae</taxon>
        <taxon>CS clade</taxon>
        <taxon>Chlamydomonadales</taxon>
        <taxon>Chlamydomonadaceae</taxon>
        <taxon>Chlamydomonas</taxon>
    </lineage>
</organism>
<comment type="similarity">
    <text evidence="3">Belongs to the methyltransferase superfamily. ETFBKMT family.</text>
</comment>
<accession>A0A7R9VM91</accession>
<dbReference type="PANTHER" id="PTHR43648:SF1">
    <property type="entry name" value="ELECTRON TRANSFER FLAVOPROTEIN BETA SUBUNIT LYSINE METHYLTRANSFERASE"/>
    <property type="match status" value="1"/>
</dbReference>
<dbReference type="Pfam" id="PF06325">
    <property type="entry name" value="PrmA"/>
    <property type="match status" value="1"/>
</dbReference>
<evidence type="ECO:0000256" key="1">
    <source>
        <dbReference type="ARBA" id="ARBA00022603"/>
    </source>
</evidence>
<evidence type="ECO:0000256" key="3">
    <source>
        <dbReference type="ARBA" id="ARBA00037932"/>
    </source>
</evidence>
<sequence length="153" mass="15963">MDLNGRSLIDYGAGSGVLALAALKFGASAAVGTDTDELAVKAARRNALLNSVSERFAVVQCGASLDSPEPLAAAGMPRDMKFDVVAANILRGPLVELQPRLTAYAAPGARLLLSGILADQAPEILEAYAADFDDFEVKTDGSWACVQAVRKRA</sequence>
<dbReference type="Gene3D" id="3.40.50.150">
    <property type="entry name" value="Vaccinia Virus protein VP39"/>
    <property type="match status" value="1"/>
</dbReference>
<protein>
    <recommendedName>
        <fullName evidence="5">ETFB lysine methyltransferase</fullName>
    </recommendedName>
    <alternativeName>
        <fullName evidence="4">Protein N-lysine methyltransferase METTL20</fullName>
    </alternativeName>
</protein>
<name>A0A7R9VM91_9CHLO</name>
<evidence type="ECO:0000313" key="6">
    <source>
        <dbReference type="EMBL" id="CAD8299335.1"/>
    </source>
</evidence>
<keyword evidence="1" id="KW-0489">Methyltransferase</keyword>
<evidence type="ECO:0000256" key="5">
    <source>
        <dbReference type="ARBA" id="ARBA00042266"/>
    </source>
</evidence>
<evidence type="ECO:0000256" key="2">
    <source>
        <dbReference type="ARBA" id="ARBA00022679"/>
    </source>
</evidence>
<dbReference type="InterPro" id="IPR050078">
    <property type="entry name" value="Ribosomal_L11_MeTrfase_PrmA"/>
</dbReference>
<keyword evidence="2" id="KW-0808">Transferase</keyword>
<dbReference type="AlphaFoldDB" id="A0A7R9VM91"/>